<dbReference type="PANTHER" id="PTHR11592">
    <property type="entry name" value="GLUTATHIONE PEROXIDASE"/>
    <property type="match status" value="1"/>
</dbReference>
<evidence type="ECO:0000256" key="3">
    <source>
        <dbReference type="ARBA" id="ARBA00023002"/>
    </source>
</evidence>
<keyword evidence="3 4" id="KW-0560">Oxidoreductase</keyword>
<dbReference type="CDD" id="cd00340">
    <property type="entry name" value="GSH_Peroxidase"/>
    <property type="match status" value="1"/>
</dbReference>
<dbReference type="Proteomes" id="UP000613030">
    <property type="component" value="Unassembled WGS sequence"/>
</dbReference>
<dbReference type="SUPFAM" id="SSF52833">
    <property type="entry name" value="Thioredoxin-like"/>
    <property type="match status" value="1"/>
</dbReference>
<dbReference type="InterPro" id="IPR029759">
    <property type="entry name" value="GPX_AS"/>
</dbReference>
<dbReference type="PIRSF" id="PIRSF000303">
    <property type="entry name" value="Glutathion_perox"/>
    <property type="match status" value="1"/>
</dbReference>
<name>A0ABS1L109_9BACT</name>
<dbReference type="Pfam" id="PF00255">
    <property type="entry name" value="GSHPx"/>
    <property type="match status" value="1"/>
</dbReference>
<dbReference type="Gene3D" id="3.40.30.10">
    <property type="entry name" value="Glutaredoxin"/>
    <property type="match status" value="1"/>
</dbReference>
<comment type="caution">
    <text evidence="5">The sequence shown here is derived from an EMBL/GenBank/DDBJ whole genome shotgun (WGS) entry which is preliminary data.</text>
</comment>
<dbReference type="InterPro" id="IPR000889">
    <property type="entry name" value="Glutathione_peroxidase"/>
</dbReference>
<evidence type="ECO:0000256" key="1">
    <source>
        <dbReference type="ARBA" id="ARBA00006926"/>
    </source>
</evidence>
<proteinExistence type="inferred from homology"/>
<dbReference type="EMBL" id="JAERRB010000016">
    <property type="protein sequence ID" value="MBL0745374.1"/>
    <property type="molecule type" value="Genomic_DNA"/>
</dbReference>
<keyword evidence="2 4" id="KW-0575">Peroxidase</keyword>
<evidence type="ECO:0000256" key="4">
    <source>
        <dbReference type="RuleBase" id="RU000499"/>
    </source>
</evidence>
<gene>
    <name evidence="5" type="ORF">JI741_29350</name>
</gene>
<protein>
    <recommendedName>
        <fullName evidence="4">Glutathione peroxidase</fullName>
    </recommendedName>
</protein>
<dbReference type="InterPro" id="IPR036249">
    <property type="entry name" value="Thioredoxin-like_sf"/>
</dbReference>
<dbReference type="PROSITE" id="PS00460">
    <property type="entry name" value="GLUTATHIONE_PEROXID_1"/>
    <property type="match status" value="1"/>
</dbReference>
<sequence length="185" mass="20404">MRLIKAGVIVVIGMGLAAFISGKLSSGKPGPVTGTIYDFKMTALDGHEIDFSVYKGKTLLIVNTASKCGFTPQYADLEKIHENYGDKVAVLGFPANNFLWQEPGSNDEIATFCEKNYGVKFQMFEKISVKGRDKHPLYKWLEAKTGEVPSWNFCKFVVNPDGTVVKFFPSKVSPLDKQIVDALGL</sequence>
<dbReference type="PANTHER" id="PTHR11592:SF78">
    <property type="entry name" value="GLUTATHIONE PEROXIDASE"/>
    <property type="match status" value="1"/>
</dbReference>
<evidence type="ECO:0000313" key="6">
    <source>
        <dbReference type="Proteomes" id="UP000613030"/>
    </source>
</evidence>
<accession>A0ABS1L109</accession>
<dbReference type="GO" id="GO:0004601">
    <property type="term" value="F:peroxidase activity"/>
    <property type="evidence" value="ECO:0007669"/>
    <property type="project" value="UniProtKB-KW"/>
</dbReference>
<dbReference type="PROSITE" id="PS51355">
    <property type="entry name" value="GLUTATHIONE_PEROXID_3"/>
    <property type="match status" value="1"/>
</dbReference>
<dbReference type="RefSeq" id="WP_202015779.1">
    <property type="nucleotide sequence ID" value="NZ_JAERRB010000016.1"/>
</dbReference>
<dbReference type="PRINTS" id="PR01011">
    <property type="entry name" value="GLUTPROXDASE"/>
</dbReference>
<keyword evidence="6" id="KW-1185">Reference proteome</keyword>
<evidence type="ECO:0000313" key="5">
    <source>
        <dbReference type="EMBL" id="MBL0745374.1"/>
    </source>
</evidence>
<reference evidence="5 6" key="1">
    <citation type="submission" date="2021-01" db="EMBL/GenBank/DDBJ databases">
        <title>Chryseolinea sp. Jin1 Genome sequencing and assembly.</title>
        <authorList>
            <person name="Kim I."/>
        </authorList>
    </citation>
    <scope>NUCLEOTIDE SEQUENCE [LARGE SCALE GENOMIC DNA]</scope>
    <source>
        <strain evidence="5 6">Jin1</strain>
    </source>
</reference>
<comment type="similarity">
    <text evidence="1 4">Belongs to the glutathione peroxidase family.</text>
</comment>
<organism evidence="5 6">
    <name type="scientific">Chryseolinea lacunae</name>
    <dbReference type="NCBI Taxonomy" id="2801331"/>
    <lineage>
        <taxon>Bacteria</taxon>
        <taxon>Pseudomonadati</taxon>
        <taxon>Bacteroidota</taxon>
        <taxon>Cytophagia</taxon>
        <taxon>Cytophagales</taxon>
        <taxon>Fulvivirgaceae</taxon>
        <taxon>Chryseolinea</taxon>
    </lineage>
</organism>
<evidence type="ECO:0000256" key="2">
    <source>
        <dbReference type="ARBA" id="ARBA00022559"/>
    </source>
</evidence>